<dbReference type="AlphaFoldDB" id="A0A4P9ZK01"/>
<name>A0A4P9ZK01_9ASCO</name>
<evidence type="ECO:0000313" key="2">
    <source>
        <dbReference type="EMBL" id="RKP32882.1"/>
    </source>
</evidence>
<proteinExistence type="predicted"/>
<reference evidence="3" key="1">
    <citation type="journal article" date="2018" name="Nat. Microbiol.">
        <title>Leveraging single-cell genomics to expand the fungal tree of life.</title>
        <authorList>
            <person name="Ahrendt S.R."/>
            <person name="Quandt C.A."/>
            <person name="Ciobanu D."/>
            <person name="Clum A."/>
            <person name="Salamov A."/>
            <person name="Andreopoulos B."/>
            <person name="Cheng J.F."/>
            <person name="Woyke T."/>
            <person name="Pelin A."/>
            <person name="Henrissat B."/>
            <person name="Reynolds N.K."/>
            <person name="Benny G.L."/>
            <person name="Smith M.E."/>
            <person name="James T.Y."/>
            <person name="Grigoriev I.V."/>
        </authorList>
    </citation>
    <scope>NUCLEOTIDE SEQUENCE [LARGE SCALE GENOMIC DNA]</scope>
    <source>
        <strain evidence="3">Baker2002</strain>
    </source>
</reference>
<evidence type="ECO:0000256" key="1">
    <source>
        <dbReference type="SAM" id="MobiDB-lite"/>
    </source>
</evidence>
<dbReference type="Proteomes" id="UP000268321">
    <property type="component" value="Unassembled WGS sequence"/>
</dbReference>
<accession>A0A4P9ZK01</accession>
<organism evidence="2 3">
    <name type="scientific">Metschnikowia bicuspidata</name>
    <dbReference type="NCBI Taxonomy" id="27322"/>
    <lineage>
        <taxon>Eukaryota</taxon>
        <taxon>Fungi</taxon>
        <taxon>Dikarya</taxon>
        <taxon>Ascomycota</taxon>
        <taxon>Saccharomycotina</taxon>
        <taxon>Pichiomycetes</taxon>
        <taxon>Metschnikowiaceae</taxon>
        <taxon>Metschnikowia</taxon>
    </lineage>
</organism>
<keyword evidence="3" id="KW-1185">Reference proteome</keyword>
<feature type="region of interest" description="Disordered" evidence="1">
    <location>
        <begin position="1"/>
        <end position="31"/>
    </location>
</feature>
<protein>
    <submittedName>
        <fullName evidence="2">Uncharacterized protein</fullName>
    </submittedName>
</protein>
<evidence type="ECO:0000313" key="3">
    <source>
        <dbReference type="Proteomes" id="UP000268321"/>
    </source>
</evidence>
<sequence length="117" mass="13923">MSSPLKQRTKSDGNGREAAKQRYKEFRDQKRQRRLELSREKLTEIQNSREEEDELLRQAVDAEVDIEYLIDVEARRKEEATAAEAREQYELEELELLLAQEQAELELHFSKMQIQNT</sequence>
<gene>
    <name evidence="2" type="ORF">METBISCDRAFT_21145</name>
</gene>
<feature type="compositionally biased region" description="Basic and acidic residues" evidence="1">
    <location>
        <begin position="9"/>
        <end position="31"/>
    </location>
</feature>
<dbReference type="EMBL" id="ML004429">
    <property type="protein sequence ID" value="RKP32882.1"/>
    <property type="molecule type" value="Genomic_DNA"/>
</dbReference>